<keyword evidence="2" id="KW-0521">NADP</keyword>
<evidence type="ECO:0000313" key="4">
    <source>
        <dbReference type="EMBL" id="PFG41044.1"/>
    </source>
</evidence>
<protein>
    <submittedName>
        <fullName evidence="4">3-oxoacyl-[acyl-carrier protein] reductase</fullName>
    </submittedName>
</protein>
<dbReference type="InterPro" id="IPR002347">
    <property type="entry name" value="SDR_fam"/>
</dbReference>
<dbReference type="RefSeq" id="WP_170037559.1">
    <property type="nucleotide sequence ID" value="NZ_PDJI01000004.1"/>
</dbReference>
<proteinExistence type="inferred from homology"/>
<gene>
    <name evidence="4" type="ORF">ATJ97_3590</name>
</gene>
<dbReference type="Pfam" id="PF00106">
    <property type="entry name" value="adh_short"/>
    <property type="match status" value="1"/>
</dbReference>
<evidence type="ECO:0000256" key="3">
    <source>
        <dbReference type="ARBA" id="ARBA00023002"/>
    </source>
</evidence>
<keyword evidence="3" id="KW-0560">Oxidoreductase</keyword>
<comment type="similarity">
    <text evidence="1">Belongs to the short-chain dehydrogenases/reductases (SDR) family.</text>
</comment>
<evidence type="ECO:0000256" key="2">
    <source>
        <dbReference type="ARBA" id="ARBA00022857"/>
    </source>
</evidence>
<evidence type="ECO:0000256" key="1">
    <source>
        <dbReference type="ARBA" id="ARBA00006484"/>
    </source>
</evidence>
<sequence length="243" mass="25512">MNMSTETSLEGRVAVVTGASKGIGLSLSRRLSDAGAKVAMLSRSGSTEGVPGALGISCDVANHHDVVAAVDRCRDELGVPSIAVANAGVGHYADFVDTPIERSQEMIATNLLGTIYLYDAVLPMMIASGKPGDLVSLASEAGRRGFPGEAVYCASKFGQVGLSRALDGELRDKGIRVSILCPGGVHTEFAVGDDRGRSHDDPTVQAMMSADDVADLAVYTVTRPRNMRVYEVALRPMSEAIWG</sequence>
<evidence type="ECO:0000313" key="5">
    <source>
        <dbReference type="Proteomes" id="UP000222106"/>
    </source>
</evidence>
<dbReference type="Gene3D" id="3.40.50.720">
    <property type="entry name" value="NAD(P)-binding Rossmann-like Domain"/>
    <property type="match status" value="1"/>
</dbReference>
<dbReference type="CDD" id="cd05233">
    <property type="entry name" value="SDR_c"/>
    <property type="match status" value="1"/>
</dbReference>
<dbReference type="GO" id="GO:0016491">
    <property type="term" value="F:oxidoreductase activity"/>
    <property type="evidence" value="ECO:0007669"/>
    <property type="project" value="UniProtKB-KW"/>
</dbReference>
<dbReference type="InterPro" id="IPR036291">
    <property type="entry name" value="NAD(P)-bd_dom_sf"/>
</dbReference>
<dbReference type="PRINTS" id="PR00081">
    <property type="entry name" value="GDHRDH"/>
</dbReference>
<comment type="caution">
    <text evidence="4">The sequence shown here is derived from an EMBL/GenBank/DDBJ whole genome shotgun (WGS) entry which is preliminary data.</text>
</comment>
<accession>A0A2A9EQ02</accession>
<dbReference type="PANTHER" id="PTHR43391:SF14">
    <property type="entry name" value="DEHYDROGENASE_REDUCTASE SDR FAMILY PROTEIN 7-LIKE"/>
    <property type="match status" value="1"/>
</dbReference>
<dbReference type="SUPFAM" id="SSF51735">
    <property type="entry name" value="NAD(P)-binding Rossmann-fold domains"/>
    <property type="match status" value="1"/>
</dbReference>
<dbReference type="EMBL" id="PDJI01000004">
    <property type="protein sequence ID" value="PFG41044.1"/>
    <property type="molecule type" value="Genomic_DNA"/>
</dbReference>
<reference evidence="4 5" key="1">
    <citation type="submission" date="2017-10" db="EMBL/GenBank/DDBJ databases">
        <title>Sequencing the genomes of 1000 actinobacteria strains.</title>
        <authorList>
            <person name="Klenk H.-P."/>
        </authorList>
    </citation>
    <scope>NUCLEOTIDE SEQUENCE [LARGE SCALE GENOMIC DNA]</scope>
    <source>
        <strain evidence="4 5">DSM 21838</strain>
    </source>
</reference>
<dbReference type="Proteomes" id="UP000222106">
    <property type="component" value="Unassembled WGS sequence"/>
</dbReference>
<dbReference type="AlphaFoldDB" id="A0A2A9EQ02"/>
<dbReference type="PANTHER" id="PTHR43391">
    <property type="entry name" value="RETINOL DEHYDROGENASE-RELATED"/>
    <property type="match status" value="1"/>
</dbReference>
<organism evidence="4 5">
    <name type="scientific">Georgenia soli</name>
    <dbReference type="NCBI Taxonomy" id="638953"/>
    <lineage>
        <taxon>Bacteria</taxon>
        <taxon>Bacillati</taxon>
        <taxon>Actinomycetota</taxon>
        <taxon>Actinomycetes</taxon>
        <taxon>Micrococcales</taxon>
        <taxon>Bogoriellaceae</taxon>
        <taxon>Georgenia</taxon>
    </lineage>
</organism>
<keyword evidence="5" id="KW-1185">Reference proteome</keyword>
<name>A0A2A9EQ02_9MICO</name>